<sequence>MTHQNDAIPSDAPPNTTATQGRRPEEIEHEIQSIRARMDSVIDEIEFRLSPGQMSGGVVQVVRDVIQGGGDGLSGRIARAVRANPIPVALMGVGALWLAVAVARTPESATEFDDYAPGGRQLDPRSRHLLTDLTGACRDGAEAFRRADMTIADPSLSGRLQELADQLDRSAVALDDELRQGGGWIETAGDGARVWSPMHGLAQASARSVMAGAGGPGARGDLLARLESGLDGTLALFRDALRDAPDDHLQVAIGAQFHALETARHRVGALREAVA</sequence>
<name>A0ABX2KI64_9PROT</name>
<dbReference type="Gene3D" id="1.20.1260.10">
    <property type="match status" value="1"/>
</dbReference>
<evidence type="ECO:0000256" key="1">
    <source>
        <dbReference type="SAM" id="MobiDB-lite"/>
    </source>
</evidence>
<organism evidence="2 3">
    <name type="scientific">Azospirillum melinis</name>
    <dbReference type="NCBI Taxonomy" id="328839"/>
    <lineage>
        <taxon>Bacteria</taxon>
        <taxon>Pseudomonadati</taxon>
        <taxon>Pseudomonadota</taxon>
        <taxon>Alphaproteobacteria</taxon>
        <taxon>Rhodospirillales</taxon>
        <taxon>Azospirillaceae</taxon>
        <taxon>Azospirillum</taxon>
    </lineage>
</organism>
<keyword evidence="3" id="KW-1185">Reference proteome</keyword>
<proteinExistence type="predicted"/>
<reference evidence="2 3" key="1">
    <citation type="submission" date="2019-10" db="EMBL/GenBank/DDBJ databases">
        <title>Genome sequence of Azospirillum melinis.</title>
        <authorList>
            <person name="Ambrosini A."/>
            <person name="Sant'Anna F.H."/>
            <person name="Cassan F.D."/>
            <person name="Souza E.M."/>
            <person name="Passaglia L.M.P."/>
        </authorList>
    </citation>
    <scope>NUCLEOTIDE SEQUENCE [LARGE SCALE GENOMIC DNA]</scope>
    <source>
        <strain evidence="2 3">TMCY0552</strain>
    </source>
</reference>
<accession>A0ABX2KI64</accession>
<protein>
    <submittedName>
        <fullName evidence="2">DUF3618 domain-containing protein</fullName>
    </submittedName>
</protein>
<dbReference type="InterPro" id="IPR022062">
    <property type="entry name" value="DUF3618"/>
</dbReference>
<dbReference type="EMBL" id="WHOS01000059">
    <property type="protein sequence ID" value="NUB03272.1"/>
    <property type="molecule type" value="Genomic_DNA"/>
</dbReference>
<feature type="compositionally biased region" description="Polar residues" evidence="1">
    <location>
        <begin position="1"/>
        <end position="20"/>
    </location>
</feature>
<gene>
    <name evidence="2" type="ORF">GBZ48_29025</name>
</gene>
<dbReference type="Pfam" id="PF12277">
    <property type="entry name" value="DUF3618"/>
    <property type="match status" value="1"/>
</dbReference>
<comment type="caution">
    <text evidence="2">The sequence shown here is derived from an EMBL/GenBank/DDBJ whole genome shotgun (WGS) entry which is preliminary data.</text>
</comment>
<dbReference type="Proteomes" id="UP000605086">
    <property type="component" value="Unassembled WGS sequence"/>
</dbReference>
<evidence type="ECO:0000313" key="2">
    <source>
        <dbReference type="EMBL" id="NUB03272.1"/>
    </source>
</evidence>
<evidence type="ECO:0000313" key="3">
    <source>
        <dbReference type="Proteomes" id="UP000605086"/>
    </source>
</evidence>
<dbReference type="InterPro" id="IPR012347">
    <property type="entry name" value="Ferritin-like"/>
</dbReference>
<feature type="region of interest" description="Disordered" evidence="1">
    <location>
        <begin position="1"/>
        <end position="26"/>
    </location>
</feature>
<dbReference type="RefSeq" id="WP_174474196.1">
    <property type="nucleotide sequence ID" value="NZ_JAGINN010000004.1"/>
</dbReference>